<dbReference type="SUPFAM" id="SSF68923">
    <property type="entry name" value="PEP carboxykinase N-terminal domain"/>
    <property type="match status" value="1"/>
</dbReference>
<comment type="pathway">
    <text evidence="1">Carbohydrate biosynthesis; gluconeogenesis.</text>
</comment>
<comment type="catalytic activity">
    <reaction evidence="9">
        <text>oxaloacetate + ATP = phosphoenolpyruvate + ADP + CO2</text>
        <dbReference type="Rhea" id="RHEA:18617"/>
        <dbReference type="ChEBI" id="CHEBI:16452"/>
        <dbReference type="ChEBI" id="CHEBI:16526"/>
        <dbReference type="ChEBI" id="CHEBI:30616"/>
        <dbReference type="ChEBI" id="CHEBI:58702"/>
        <dbReference type="ChEBI" id="CHEBI:456216"/>
        <dbReference type="EC" id="4.1.1.49"/>
    </reaction>
</comment>
<keyword evidence="7" id="KW-0067">ATP-binding</keyword>
<name>A0A1J4RTU8_9BACT</name>
<dbReference type="GO" id="GO:0004612">
    <property type="term" value="F:phosphoenolpyruvate carboxykinase (ATP) activity"/>
    <property type="evidence" value="ECO:0007669"/>
    <property type="project" value="UniProtKB-EC"/>
</dbReference>
<dbReference type="AlphaFoldDB" id="A0A1J4RTU8"/>
<dbReference type="Proteomes" id="UP000183144">
    <property type="component" value="Unassembled WGS sequence"/>
</dbReference>
<evidence type="ECO:0000256" key="9">
    <source>
        <dbReference type="ARBA" id="ARBA00047371"/>
    </source>
</evidence>
<dbReference type="GO" id="GO:0005524">
    <property type="term" value="F:ATP binding"/>
    <property type="evidence" value="ECO:0007669"/>
    <property type="project" value="UniProtKB-KW"/>
</dbReference>
<sequence length="120" mass="13925">MTKFGARKTVQMKVRLYTKIAWQVHFFKNMFLRPSGSHPEGETAGSNFGHVVRLFFGLSGTGKTENTRMASADYHKLAPFNLMVPKKFNPRDTWMDKVAYEREAKKLAGLFDQNFKRFEK</sequence>
<dbReference type="UniPathway" id="UPA00138"/>
<dbReference type="InterPro" id="IPR013035">
    <property type="entry name" value="PEP_carboxykinase_C"/>
</dbReference>
<evidence type="ECO:0000313" key="11">
    <source>
        <dbReference type="Proteomes" id="UP000183144"/>
    </source>
</evidence>
<evidence type="ECO:0000256" key="8">
    <source>
        <dbReference type="ARBA" id="ARBA00023239"/>
    </source>
</evidence>
<dbReference type="GO" id="GO:0005829">
    <property type="term" value="C:cytosol"/>
    <property type="evidence" value="ECO:0007669"/>
    <property type="project" value="TreeGrafter"/>
</dbReference>
<dbReference type="EMBL" id="MNUI01000017">
    <property type="protein sequence ID" value="OIN89732.1"/>
    <property type="molecule type" value="Genomic_DNA"/>
</dbReference>
<evidence type="ECO:0000256" key="5">
    <source>
        <dbReference type="ARBA" id="ARBA00022741"/>
    </source>
</evidence>
<evidence type="ECO:0000313" key="10">
    <source>
        <dbReference type="EMBL" id="OIN89732.1"/>
    </source>
</evidence>
<keyword evidence="5" id="KW-0547">Nucleotide-binding</keyword>
<evidence type="ECO:0000256" key="6">
    <source>
        <dbReference type="ARBA" id="ARBA00022793"/>
    </source>
</evidence>
<keyword evidence="6" id="KW-0210">Decarboxylase</keyword>
<gene>
    <name evidence="10" type="ORF">AUJ59_00800</name>
</gene>
<evidence type="ECO:0000256" key="7">
    <source>
        <dbReference type="ARBA" id="ARBA00022840"/>
    </source>
</evidence>
<dbReference type="Gene3D" id="3.90.228.20">
    <property type="match status" value="1"/>
</dbReference>
<dbReference type="InterPro" id="IPR001272">
    <property type="entry name" value="PEP_carboxykinase_ATP"/>
</dbReference>
<keyword evidence="4" id="KW-0312">Gluconeogenesis</keyword>
<reference evidence="10 11" key="1">
    <citation type="journal article" date="2016" name="Environ. Microbiol.">
        <title>Genomic resolution of a cold subsurface aquifer community provides metabolic insights for novel microbes adapted to high CO concentrations.</title>
        <authorList>
            <person name="Probst A.J."/>
            <person name="Castelle C.J."/>
            <person name="Singh A."/>
            <person name="Brown C.T."/>
            <person name="Anantharaman K."/>
            <person name="Sharon I."/>
            <person name="Hug L.A."/>
            <person name="Burstein D."/>
            <person name="Emerson J.B."/>
            <person name="Thomas B.C."/>
            <person name="Banfield J.F."/>
        </authorList>
    </citation>
    <scope>NUCLEOTIDE SEQUENCE [LARGE SCALE GENOMIC DNA]</scope>
    <source>
        <strain evidence="10">CG1_02_47_37</strain>
    </source>
</reference>
<accession>A0A1J4RTU8</accession>
<dbReference type="STRING" id="1805034.AUJ59_00800"/>
<organism evidence="10 11">
    <name type="scientific">Candidatus Beckwithbacteria bacterium CG1_02_47_37</name>
    <dbReference type="NCBI Taxonomy" id="1805034"/>
    <lineage>
        <taxon>Bacteria</taxon>
        <taxon>Candidatus Beckwithiibacteriota</taxon>
    </lineage>
</organism>
<dbReference type="Gene3D" id="3.40.449.10">
    <property type="entry name" value="Phosphoenolpyruvate Carboxykinase, domain 1"/>
    <property type="match status" value="1"/>
</dbReference>
<comment type="caution">
    <text evidence="10">The sequence shown here is derived from an EMBL/GenBank/DDBJ whole genome shotgun (WGS) entry which is preliminary data.</text>
</comment>
<dbReference type="SUPFAM" id="SSF53795">
    <property type="entry name" value="PEP carboxykinase-like"/>
    <property type="match status" value="1"/>
</dbReference>
<evidence type="ECO:0000256" key="1">
    <source>
        <dbReference type="ARBA" id="ARBA00004742"/>
    </source>
</evidence>
<dbReference type="EC" id="4.1.1.49" evidence="3"/>
<proteinExistence type="inferred from homology"/>
<dbReference type="GO" id="GO:0006094">
    <property type="term" value="P:gluconeogenesis"/>
    <property type="evidence" value="ECO:0007669"/>
    <property type="project" value="UniProtKB-UniPathway"/>
</dbReference>
<evidence type="ECO:0000256" key="2">
    <source>
        <dbReference type="ARBA" id="ARBA00006052"/>
    </source>
</evidence>
<dbReference type="PANTHER" id="PTHR30031:SF0">
    <property type="entry name" value="PHOSPHOENOLPYRUVATE CARBOXYKINASE (ATP)"/>
    <property type="match status" value="1"/>
</dbReference>
<evidence type="ECO:0000256" key="3">
    <source>
        <dbReference type="ARBA" id="ARBA00012363"/>
    </source>
</evidence>
<dbReference type="InterPro" id="IPR008210">
    <property type="entry name" value="PEP_carboxykinase_N"/>
</dbReference>
<evidence type="ECO:0000256" key="4">
    <source>
        <dbReference type="ARBA" id="ARBA00022432"/>
    </source>
</evidence>
<comment type="similarity">
    <text evidence="2">Belongs to the phosphoenolpyruvate carboxykinase (ATP) family.</text>
</comment>
<protein>
    <recommendedName>
        <fullName evidence="3">phosphoenolpyruvate carboxykinase (ATP)</fullName>
        <ecNumber evidence="3">4.1.1.49</ecNumber>
    </recommendedName>
</protein>
<dbReference type="PANTHER" id="PTHR30031">
    <property type="entry name" value="PHOSPHOENOLPYRUVATE CARBOXYKINASE ATP"/>
    <property type="match status" value="1"/>
</dbReference>
<keyword evidence="8" id="KW-0456">Lyase</keyword>